<evidence type="ECO:0000313" key="3">
    <source>
        <dbReference type="Proteomes" id="UP000015106"/>
    </source>
</evidence>
<reference evidence="3" key="1">
    <citation type="journal article" date="2013" name="Nature">
        <title>Draft genome of the wheat A-genome progenitor Triticum urartu.</title>
        <authorList>
            <person name="Ling H.Q."/>
            <person name="Zhao S."/>
            <person name="Liu D."/>
            <person name="Wang J."/>
            <person name="Sun H."/>
            <person name="Zhang C."/>
            <person name="Fan H."/>
            <person name="Li D."/>
            <person name="Dong L."/>
            <person name="Tao Y."/>
            <person name="Gao C."/>
            <person name="Wu H."/>
            <person name="Li Y."/>
            <person name="Cui Y."/>
            <person name="Guo X."/>
            <person name="Zheng S."/>
            <person name="Wang B."/>
            <person name="Yu K."/>
            <person name="Liang Q."/>
            <person name="Yang W."/>
            <person name="Lou X."/>
            <person name="Chen J."/>
            <person name="Feng M."/>
            <person name="Jian J."/>
            <person name="Zhang X."/>
            <person name="Luo G."/>
            <person name="Jiang Y."/>
            <person name="Liu J."/>
            <person name="Wang Z."/>
            <person name="Sha Y."/>
            <person name="Zhang B."/>
            <person name="Wu H."/>
            <person name="Tang D."/>
            <person name="Shen Q."/>
            <person name="Xue P."/>
            <person name="Zou S."/>
            <person name="Wang X."/>
            <person name="Liu X."/>
            <person name="Wang F."/>
            <person name="Yang Y."/>
            <person name="An X."/>
            <person name="Dong Z."/>
            <person name="Zhang K."/>
            <person name="Zhang X."/>
            <person name="Luo M.C."/>
            <person name="Dvorak J."/>
            <person name="Tong Y."/>
            <person name="Wang J."/>
            <person name="Yang H."/>
            <person name="Li Z."/>
            <person name="Wang D."/>
            <person name="Zhang A."/>
            <person name="Wang J."/>
        </authorList>
    </citation>
    <scope>NUCLEOTIDE SEQUENCE</scope>
    <source>
        <strain evidence="3">cv. G1812</strain>
    </source>
</reference>
<protein>
    <submittedName>
        <fullName evidence="2">Uncharacterized protein</fullName>
    </submittedName>
</protein>
<reference evidence="2" key="3">
    <citation type="submission" date="2022-06" db="UniProtKB">
        <authorList>
            <consortium name="EnsemblPlants"/>
        </authorList>
    </citation>
    <scope>IDENTIFICATION</scope>
</reference>
<keyword evidence="3" id="KW-1185">Reference proteome</keyword>
<feature type="compositionally biased region" description="Polar residues" evidence="1">
    <location>
        <begin position="1"/>
        <end position="10"/>
    </location>
</feature>
<organism evidence="2 3">
    <name type="scientific">Triticum urartu</name>
    <name type="common">Red wild einkorn</name>
    <name type="synonym">Crithodium urartu</name>
    <dbReference type="NCBI Taxonomy" id="4572"/>
    <lineage>
        <taxon>Eukaryota</taxon>
        <taxon>Viridiplantae</taxon>
        <taxon>Streptophyta</taxon>
        <taxon>Embryophyta</taxon>
        <taxon>Tracheophyta</taxon>
        <taxon>Spermatophyta</taxon>
        <taxon>Magnoliopsida</taxon>
        <taxon>Liliopsida</taxon>
        <taxon>Poales</taxon>
        <taxon>Poaceae</taxon>
        <taxon>BOP clade</taxon>
        <taxon>Pooideae</taxon>
        <taxon>Triticodae</taxon>
        <taxon>Triticeae</taxon>
        <taxon>Triticinae</taxon>
        <taxon>Triticum</taxon>
    </lineage>
</organism>
<dbReference type="Proteomes" id="UP000015106">
    <property type="component" value="Chromosome 6"/>
</dbReference>
<evidence type="ECO:0000256" key="1">
    <source>
        <dbReference type="SAM" id="MobiDB-lite"/>
    </source>
</evidence>
<dbReference type="EnsemblPlants" id="TuG1812G0600003485.01.T07">
    <property type="protein sequence ID" value="TuG1812G0600003485.01.T07"/>
    <property type="gene ID" value="TuG1812G0600003485.01"/>
</dbReference>
<sequence>MRTSAATSSPRDGGSGALTPAQGDMGSGGARRHFFPLTSLQIGYASSFILRGLDVYSGGLLAELVISRWKFLALLLLVRWT</sequence>
<proteinExistence type="predicted"/>
<reference evidence="2" key="2">
    <citation type="submission" date="2018-03" db="EMBL/GenBank/DDBJ databases">
        <title>The Triticum urartu genome reveals the dynamic nature of wheat genome evolution.</title>
        <authorList>
            <person name="Ling H."/>
            <person name="Ma B."/>
            <person name="Shi X."/>
            <person name="Liu H."/>
            <person name="Dong L."/>
            <person name="Sun H."/>
            <person name="Cao Y."/>
            <person name="Gao Q."/>
            <person name="Zheng S."/>
            <person name="Li Y."/>
            <person name="Yu Y."/>
            <person name="Du H."/>
            <person name="Qi M."/>
            <person name="Li Y."/>
            <person name="Yu H."/>
            <person name="Cui Y."/>
            <person name="Wang N."/>
            <person name="Chen C."/>
            <person name="Wu H."/>
            <person name="Zhao Y."/>
            <person name="Zhang J."/>
            <person name="Li Y."/>
            <person name="Zhou W."/>
            <person name="Zhang B."/>
            <person name="Hu W."/>
            <person name="Eijk M."/>
            <person name="Tang J."/>
            <person name="Witsenboer H."/>
            <person name="Zhao S."/>
            <person name="Li Z."/>
            <person name="Zhang A."/>
            <person name="Wang D."/>
            <person name="Liang C."/>
        </authorList>
    </citation>
    <scope>NUCLEOTIDE SEQUENCE [LARGE SCALE GENOMIC DNA]</scope>
    <source>
        <strain evidence="2">cv. G1812</strain>
    </source>
</reference>
<gene>
    <name evidence="2" type="primary">LOC125514794</name>
</gene>
<accession>A0A8R7QTE1</accession>
<evidence type="ECO:0000313" key="2">
    <source>
        <dbReference type="EnsemblPlants" id="TuG1812G0600003485.01.T07"/>
    </source>
</evidence>
<feature type="region of interest" description="Disordered" evidence="1">
    <location>
        <begin position="1"/>
        <end position="27"/>
    </location>
</feature>
<dbReference type="Gramene" id="TuG1812G0600003485.01.T07">
    <property type="protein sequence ID" value="TuG1812G0600003485.01.T07"/>
    <property type="gene ID" value="TuG1812G0600003485.01"/>
</dbReference>
<dbReference type="AlphaFoldDB" id="A0A8R7QTE1"/>
<name>A0A8R7QTE1_TRIUA</name>